<dbReference type="OrthoDB" id="9763003at2"/>
<evidence type="ECO:0000313" key="7">
    <source>
        <dbReference type="EMBL" id="TZG39140.1"/>
    </source>
</evidence>
<sequence length="387" mass="39953">MANPADTIPRSSAAPGESGNGLQWLAVIGLIYLLICAVSLIGGGFKMAVGDQASQLFAFASNPFVGLMIGIVATALIQSSSTVSSLIVGMVAGGLPVTIAIPMIMGSNVGTTLTNTLVSLGHIRSKEEFHRAFSAATVHDFFNLLAILIFLPLEMMFGLLNQVAGALSTMLVGGGSYSISDADFMDMATAPVVGTLEDVMTMLPGVFAGLATIAVGLALIFLSIRYIGSLLKRLMIGRAKAILHSAIGRGPLAGIGSGTLVTMLVQSSSTTTSLMVPLAGSGAFTLRQIYPFVIGANIGTTITALLAATAVGGAVATYALQIALVHVLFNVFAVALIFGVPMLRNLPLQGAEWLASLAAKRKLFAALWVLGVFLVLPMLLIGITIIM</sequence>
<keyword evidence="3 6" id="KW-0812">Transmembrane</keyword>
<keyword evidence="2" id="KW-1003">Cell membrane</keyword>
<evidence type="ECO:0000256" key="4">
    <source>
        <dbReference type="ARBA" id="ARBA00022989"/>
    </source>
</evidence>
<dbReference type="PANTHER" id="PTHR10010:SF46">
    <property type="entry name" value="SODIUM-DEPENDENT PHOSPHATE TRANSPORT PROTEIN 2B"/>
    <property type="match status" value="1"/>
</dbReference>
<feature type="transmembrane region" description="Helical" evidence="6">
    <location>
        <begin position="206"/>
        <end position="228"/>
    </location>
</feature>
<feature type="transmembrane region" description="Helical" evidence="6">
    <location>
        <begin position="289"/>
        <end position="311"/>
    </location>
</feature>
<feature type="transmembrane region" description="Helical" evidence="6">
    <location>
        <begin position="83"/>
        <end position="105"/>
    </location>
</feature>
<evidence type="ECO:0000256" key="5">
    <source>
        <dbReference type="ARBA" id="ARBA00023136"/>
    </source>
</evidence>
<feature type="transmembrane region" description="Helical" evidence="6">
    <location>
        <begin position="323"/>
        <end position="343"/>
    </location>
</feature>
<feature type="transmembrane region" description="Helical" evidence="6">
    <location>
        <begin position="24"/>
        <end position="45"/>
    </location>
</feature>
<evidence type="ECO:0000256" key="1">
    <source>
        <dbReference type="ARBA" id="ARBA00004651"/>
    </source>
</evidence>
<evidence type="ECO:0000313" key="8">
    <source>
        <dbReference type="Proteomes" id="UP000324260"/>
    </source>
</evidence>
<dbReference type="Proteomes" id="UP000324260">
    <property type="component" value="Unassembled WGS sequence"/>
</dbReference>
<dbReference type="AlphaFoldDB" id="A0A5D9D7V4"/>
<evidence type="ECO:0000256" key="6">
    <source>
        <dbReference type="SAM" id="Phobius"/>
    </source>
</evidence>
<dbReference type="GO" id="GO:0005436">
    <property type="term" value="F:sodium:phosphate symporter activity"/>
    <property type="evidence" value="ECO:0007669"/>
    <property type="project" value="InterPro"/>
</dbReference>
<feature type="transmembrane region" description="Helical" evidence="6">
    <location>
        <begin position="57"/>
        <end position="77"/>
    </location>
</feature>
<accession>A0A5D9D7V4</accession>
<feature type="transmembrane region" description="Helical" evidence="6">
    <location>
        <begin position="141"/>
        <end position="160"/>
    </location>
</feature>
<dbReference type="PANTHER" id="PTHR10010">
    <property type="entry name" value="SOLUTE CARRIER FAMILY 34 SODIUM PHOSPHATE , MEMBER 2-RELATED"/>
    <property type="match status" value="1"/>
</dbReference>
<feature type="transmembrane region" description="Helical" evidence="6">
    <location>
        <begin position="249"/>
        <end position="269"/>
    </location>
</feature>
<dbReference type="RefSeq" id="WP_149322275.1">
    <property type="nucleotide sequence ID" value="NZ_VTPU01000009.1"/>
</dbReference>
<dbReference type="GO" id="GO:0005886">
    <property type="term" value="C:plasma membrane"/>
    <property type="evidence" value="ECO:0007669"/>
    <property type="project" value="UniProtKB-SubCell"/>
</dbReference>
<dbReference type="Pfam" id="PF02690">
    <property type="entry name" value="Na_Pi_cotrans"/>
    <property type="match status" value="2"/>
</dbReference>
<proteinExistence type="predicted"/>
<dbReference type="NCBIfam" id="NF037997">
    <property type="entry name" value="Na_Pi_symport"/>
    <property type="match status" value="2"/>
</dbReference>
<evidence type="ECO:0000256" key="2">
    <source>
        <dbReference type="ARBA" id="ARBA00022475"/>
    </source>
</evidence>
<reference evidence="7 8" key="1">
    <citation type="submission" date="2019-08" db="EMBL/GenBank/DDBJ databases">
        <title>Draft Genome Sequence of Halomonas eurihalina Isolated from Preserved Hide-surface.</title>
        <authorList>
            <person name="Hussain S.A."/>
            <person name="Xu A."/>
            <person name="Sarker M."/>
            <person name="Sommers C."/>
        </authorList>
    </citation>
    <scope>NUCLEOTIDE SEQUENCE [LARGE SCALE GENOMIC DNA]</scope>
    <source>
        <strain evidence="7 8">MS1</strain>
    </source>
</reference>
<dbReference type="InterPro" id="IPR003841">
    <property type="entry name" value="Na/Pi_transpt"/>
</dbReference>
<organism evidence="7 8">
    <name type="scientific">Halomonas eurihalina</name>
    <dbReference type="NCBI Taxonomy" id="42566"/>
    <lineage>
        <taxon>Bacteria</taxon>
        <taxon>Pseudomonadati</taxon>
        <taxon>Pseudomonadota</taxon>
        <taxon>Gammaproteobacteria</taxon>
        <taxon>Oceanospirillales</taxon>
        <taxon>Halomonadaceae</taxon>
        <taxon>Halomonas</taxon>
    </lineage>
</organism>
<dbReference type="GO" id="GO:0044341">
    <property type="term" value="P:sodium-dependent phosphate transport"/>
    <property type="evidence" value="ECO:0007669"/>
    <property type="project" value="InterPro"/>
</dbReference>
<keyword evidence="8" id="KW-1185">Reference proteome</keyword>
<keyword evidence="5 6" id="KW-0472">Membrane</keyword>
<keyword evidence="4 6" id="KW-1133">Transmembrane helix</keyword>
<name>A0A5D9D7V4_HALER</name>
<gene>
    <name evidence="7" type="ORF">FZZ93_10470</name>
</gene>
<comment type="caution">
    <text evidence="7">The sequence shown here is derived from an EMBL/GenBank/DDBJ whole genome shotgun (WGS) entry which is preliminary data.</text>
</comment>
<protein>
    <submittedName>
        <fullName evidence="7">Na/Pi cotransporter family protein</fullName>
    </submittedName>
</protein>
<dbReference type="EMBL" id="VTPU01000009">
    <property type="protein sequence ID" value="TZG39140.1"/>
    <property type="molecule type" value="Genomic_DNA"/>
</dbReference>
<evidence type="ECO:0000256" key="3">
    <source>
        <dbReference type="ARBA" id="ARBA00022692"/>
    </source>
</evidence>
<feature type="transmembrane region" description="Helical" evidence="6">
    <location>
        <begin position="363"/>
        <end position="386"/>
    </location>
</feature>
<comment type="subcellular location">
    <subcellularLocation>
        <location evidence="1">Cell membrane</location>
        <topology evidence="1">Multi-pass membrane protein</topology>
    </subcellularLocation>
</comment>